<feature type="compositionally biased region" description="Polar residues" evidence="1">
    <location>
        <begin position="9"/>
        <end position="25"/>
    </location>
</feature>
<dbReference type="AlphaFoldDB" id="A0A428T512"/>
<proteinExistence type="predicted"/>
<evidence type="ECO:0000313" key="3">
    <source>
        <dbReference type="Proteomes" id="UP000287144"/>
    </source>
</evidence>
<protein>
    <submittedName>
        <fullName evidence="2">Uncharacterized protein</fullName>
    </submittedName>
</protein>
<name>A0A428T512_9HYPO</name>
<sequence>MTEVGETDNGGSASSSTDNAGANSSTGFTVKWATELLVKGPLAQFKKDTARTIDHDSIPTPTPSTSQSDRASGHQPPRQLSDSEPSWVPPINSAVPLAPEMAFNADLGMASGLLPRRLFNAVARNPDPTKANSFSAAIWMSFRVTPFSEDYACQMAIEIEQSEISYYAREWFGVQLHTKSGLRYISAAEGAP</sequence>
<accession>A0A428T512</accession>
<dbReference type="EMBL" id="NKCK01000130">
    <property type="protein sequence ID" value="RSL97104.1"/>
    <property type="molecule type" value="Genomic_DNA"/>
</dbReference>
<organism evidence="2 3">
    <name type="scientific">Fusarium oligoseptatum</name>
    <dbReference type="NCBI Taxonomy" id="2604345"/>
    <lineage>
        <taxon>Eukaryota</taxon>
        <taxon>Fungi</taxon>
        <taxon>Dikarya</taxon>
        <taxon>Ascomycota</taxon>
        <taxon>Pezizomycotina</taxon>
        <taxon>Sordariomycetes</taxon>
        <taxon>Hypocreomycetidae</taxon>
        <taxon>Hypocreales</taxon>
        <taxon>Nectriaceae</taxon>
        <taxon>Fusarium</taxon>
        <taxon>Fusarium solani species complex</taxon>
    </lineage>
</organism>
<feature type="region of interest" description="Disordered" evidence="1">
    <location>
        <begin position="48"/>
        <end position="91"/>
    </location>
</feature>
<feature type="region of interest" description="Disordered" evidence="1">
    <location>
        <begin position="1"/>
        <end position="25"/>
    </location>
</feature>
<evidence type="ECO:0000313" key="2">
    <source>
        <dbReference type="EMBL" id="RSL97104.1"/>
    </source>
</evidence>
<dbReference type="STRING" id="1325735.A0A428T512"/>
<keyword evidence="3" id="KW-1185">Reference proteome</keyword>
<reference evidence="2 3" key="1">
    <citation type="submission" date="2017-06" db="EMBL/GenBank/DDBJ databases">
        <title>Comparative genomic analysis of Ambrosia Fusariam Clade fungi.</title>
        <authorList>
            <person name="Stajich J.E."/>
            <person name="Carrillo J."/>
            <person name="Kijimoto T."/>
            <person name="Eskalen A."/>
            <person name="O'Donnell K."/>
            <person name="Kasson M."/>
        </authorList>
    </citation>
    <scope>NUCLEOTIDE SEQUENCE [LARGE SCALE GENOMIC DNA]</scope>
    <source>
        <strain evidence="2 3">NRRL62579</strain>
    </source>
</reference>
<dbReference type="Proteomes" id="UP000287144">
    <property type="component" value="Unassembled WGS sequence"/>
</dbReference>
<gene>
    <name evidence="2" type="ORF">CEP52_011075</name>
</gene>
<feature type="compositionally biased region" description="Basic and acidic residues" evidence="1">
    <location>
        <begin position="48"/>
        <end position="57"/>
    </location>
</feature>
<evidence type="ECO:0000256" key="1">
    <source>
        <dbReference type="SAM" id="MobiDB-lite"/>
    </source>
</evidence>
<comment type="caution">
    <text evidence="2">The sequence shown here is derived from an EMBL/GenBank/DDBJ whole genome shotgun (WGS) entry which is preliminary data.</text>
</comment>